<feature type="non-terminal residue" evidence="3">
    <location>
        <position position="95"/>
    </location>
</feature>
<dbReference type="AlphaFoldDB" id="A0A3A2Z5V2"/>
<reference evidence="4" key="1">
    <citation type="submission" date="2017-02" db="EMBL/GenBank/DDBJ databases">
        <authorList>
            <person name="Tafer H."/>
            <person name="Lopandic K."/>
        </authorList>
    </citation>
    <scope>NUCLEOTIDE SEQUENCE [LARGE SCALE GENOMIC DNA]</scope>
    <source>
        <strain evidence="4">CBS 366.77</strain>
    </source>
</reference>
<accession>A0A3A2Z5V2</accession>
<protein>
    <submittedName>
        <fullName evidence="3">Uncharacterized protein</fullName>
    </submittedName>
</protein>
<keyword evidence="2" id="KW-0812">Transmembrane</keyword>
<keyword evidence="4" id="KW-1185">Reference proteome</keyword>
<evidence type="ECO:0000256" key="2">
    <source>
        <dbReference type="SAM" id="Phobius"/>
    </source>
</evidence>
<evidence type="ECO:0000313" key="4">
    <source>
        <dbReference type="Proteomes" id="UP000266188"/>
    </source>
</evidence>
<keyword evidence="2" id="KW-1133">Transmembrane helix</keyword>
<organism evidence="3 4">
    <name type="scientific">Aspergillus sclerotialis</name>
    <dbReference type="NCBI Taxonomy" id="2070753"/>
    <lineage>
        <taxon>Eukaryota</taxon>
        <taxon>Fungi</taxon>
        <taxon>Dikarya</taxon>
        <taxon>Ascomycota</taxon>
        <taxon>Pezizomycotina</taxon>
        <taxon>Eurotiomycetes</taxon>
        <taxon>Eurotiomycetidae</taxon>
        <taxon>Eurotiales</taxon>
        <taxon>Aspergillaceae</taxon>
        <taxon>Aspergillus</taxon>
        <taxon>Aspergillus subgen. Polypaecilum</taxon>
    </lineage>
</organism>
<dbReference type="EMBL" id="MVGC01000846">
    <property type="protein sequence ID" value="RJE17563.1"/>
    <property type="molecule type" value="Genomic_DNA"/>
</dbReference>
<feature type="transmembrane region" description="Helical" evidence="2">
    <location>
        <begin position="12"/>
        <end position="30"/>
    </location>
</feature>
<feature type="non-terminal residue" evidence="3">
    <location>
        <position position="1"/>
    </location>
</feature>
<comment type="caution">
    <text evidence="3">The sequence shown here is derived from an EMBL/GenBank/DDBJ whole genome shotgun (WGS) entry which is preliminary data.</text>
</comment>
<name>A0A3A2Z5V2_9EURO</name>
<evidence type="ECO:0000256" key="1">
    <source>
        <dbReference type="SAM" id="MobiDB-lite"/>
    </source>
</evidence>
<gene>
    <name evidence="3" type="ORF">PHISCL_10102</name>
</gene>
<sequence>WSMLVMLTKTRIWMILRIGWVGTLRIRVMMTRMRVTRTVRAIVTARSPVRMRRIRSPSLGPRGSVLHPRRNPGRKDLVLRLSMKLKAQERRASWR</sequence>
<dbReference type="Proteomes" id="UP000266188">
    <property type="component" value="Unassembled WGS sequence"/>
</dbReference>
<proteinExistence type="predicted"/>
<evidence type="ECO:0000313" key="3">
    <source>
        <dbReference type="EMBL" id="RJE17563.1"/>
    </source>
</evidence>
<feature type="region of interest" description="Disordered" evidence="1">
    <location>
        <begin position="53"/>
        <end position="72"/>
    </location>
</feature>
<keyword evidence="2" id="KW-0472">Membrane</keyword>